<organism evidence="1 2">
    <name type="scientific">Ornatilinea apprima</name>
    <dbReference type="NCBI Taxonomy" id="1134406"/>
    <lineage>
        <taxon>Bacteria</taxon>
        <taxon>Bacillati</taxon>
        <taxon>Chloroflexota</taxon>
        <taxon>Anaerolineae</taxon>
        <taxon>Anaerolineales</taxon>
        <taxon>Anaerolineaceae</taxon>
        <taxon>Ornatilinea</taxon>
    </lineage>
</organism>
<gene>
    <name evidence="1" type="ORF">ADN00_15280</name>
</gene>
<dbReference type="AlphaFoldDB" id="A0A0P6XBR1"/>
<evidence type="ECO:0000313" key="1">
    <source>
        <dbReference type="EMBL" id="KPL72192.1"/>
    </source>
</evidence>
<keyword evidence="2" id="KW-1185">Reference proteome</keyword>
<dbReference type="EMBL" id="LGCL01000039">
    <property type="protein sequence ID" value="KPL72192.1"/>
    <property type="molecule type" value="Genomic_DNA"/>
</dbReference>
<dbReference type="OrthoDB" id="160712at2"/>
<evidence type="ECO:0000313" key="2">
    <source>
        <dbReference type="Proteomes" id="UP000050417"/>
    </source>
</evidence>
<reference evidence="1 2" key="1">
    <citation type="submission" date="2015-07" db="EMBL/GenBank/DDBJ databases">
        <title>Genome sequence of Ornatilinea apprima DSM 23815.</title>
        <authorList>
            <person name="Hemp J."/>
            <person name="Ward L.M."/>
            <person name="Pace L.A."/>
            <person name="Fischer W.W."/>
        </authorList>
    </citation>
    <scope>NUCLEOTIDE SEQUENCE [LARGE SCALE GENOMIC DNA]</scope>
    <source>
        <strain evidence="1 2">P3M-1</strain>
    </source>
</reference>
<accession>A0A0P6XBR1</accession>
<comment type="caution">
    <text evidence="1">The sequence shown here is derived from an EMBL/GenBank/DDBJ whole genome shotgun (WGS) entry which is preliminary data.</text>
</comment>
<protein>
    <submittedName>
        <fullName evidence="1">Uncharacterized protein</fullName>
    </submittedName>
</protein>
<dbReference type="RefSeq" id="WP_075063904.1">
    <property type="nucleotide sequence ID" value="NZ_LGCL01000039.1"/>
</dbReference>
<sequence length="176" mass="19931">MSDLFDQVTSDQDIFKKLLSKVPGFKGYIERENRRSSDKLLRGMVAERYEEQWGRISGLQRDLISEGGLVYIDDLESAAIKLRQFIDRVKTATYGYAGLFDAVKVREDELQKMYQYDLSLLDGAEEVKRAVDNVEASMGSEGLPASIRHLTSLAQNMVELFNRRAEVITQGEEPAA</sequence>
<dbReference type="Proteomes" id="UP000050417">
    <property type="component" value="Unassembled WGS sequence"/>
</dbReference>
<dbReference type="STRING" id="1134406.ADN00_15280"/>
<proteinExistence type="predicted"/>
<name>A0A0P6XBR1_9CHLR</name>